<evidence type="ECO:0000313" key="1">
    <source>
        <dbReference type="EMBL" id="EHJ48072.1"/>
    </source>
</evidence>
<accession>G7Q858</accession>
<name>G7Q858_9BACT</name>
<organism evidence="1 2">
    <name type="scientific">Solidesulfovibrio carbinoliphilus subsp. oakridgensis</name>
    <dbReference type="NCBI Taxonomy" id="694327"/>
    <lineage>
        <taxon>Bacteria</taxon>
        <taxon>Pseudomonadati</taxon>
        <taxon>Thermodesulfobacteriota</taxon>
        <taxon>Desulfovibrionia</taxon>
        <taxon>Desulfovibrionales</taxon>
        <taxon>Desulfovibrionaceae</taxon>
        <taxon>Solidesulfovibrio</taxon>
    </lineage>
</organism>
<dbReference type="EMBL" id="CM001368">
    <property type="protein sequence ID" value="EHJ48072.1"/>
    <property type="molecule type" value="Genomic_DNA"/>
</dbReference>
<keyword evidence="2" id="KW-1185">Reference proteome</keyword>
<evidence type="ECO:0000313" key="2">
    <source>
        <dbReference type="Proteomes" id="UP000004662"/>
    </source>
</evidence>
<dbReference type="STRING" id="694327.DFW101_2066"/>
<dbReference type="AlphaFoldDB" id="G7Q858"/>
<sequence length="69" mass="7756">MSKIFARERRKIEKGEKKPRFRVVAATGDIKFFAEHIRKRELDAIAQSIGAEVIYLPTDPAGVGGEKEV</sequence>
<dbReference type="HOGENOM" id="CLU_193607_0_0_7"/>
<dbReference type="Proteomes" id="UP000004662">
    <property type="component" value="Chromosome"/>
</dbReference>
<reference evidence="2" key="1">
    <citation type="journal article" date="2015" name="Genome Announc.">
        <title>High-Quality Draft Genome Sequence of Desulfovibrio carbinoliphilus FW-101-2B, an Organic Acid-Oxidizing Sulfate-Reducing Bacterium Isolated from Uranium(VI)-Contaminated Groundwater.</title>
        <authorList>
            <person name="Ramsay B.D."/>
            <person name="Hwang C."/>
            <person name="Woo H.L."/>
            <person name="Carroll S.L."/>
            <person name="Lucas S."/>
            <person name="Han J."/>
            <person name="Lapidus A.L."/>
            <person name="Cheng J.F."/>
            <person name="Goodwin L.A."/>
            <person name="Pitluck S."/>
            <person name="Peters L."/>
            <person name="Chertkov O."/>
            <person name="Held B."/>
            <person name="Detter J.C."/>
            <person name="Han C.S."/>
            <person name="Tapia R."/>
            <person name="Land M.L."/>
            <person name="Hauser L.J."/>
            <person name="Kyrpides N.C."/>
            <person name="Ivanova N.N."/>
            <person name="Mikhailova N."/>
            <person name="Pagani I."/>
            <person name="Woyke T."/>
            <person name="Arkin A.P."/>
            <person name="Dehal P."/>
            <person name="Chivian D."/>
            <person name="Criddle C.S."/>
            <person name="Wu W."/>
            <person name="Chakraborty R."/>
            <person name="Hazen T.C."/>
            <person name="Fields M.W."/>
        </authorList>
    </citation>
    <scope>NUCLEOTIDE SEQUENCE [LARGE SCALE GENOMIC DNA]</scope>
    <source>
        <strain evidence="2">FW-101-2B</strain>
    </source>
</reference>
<gene>
    <name evidence="1" type="ORF">DFW101_2066</name>
</gene>
<proteinExistence type="predicted"/>
<dbReference type="OrthoDB" id="5459352at2"/>
<protein>
    <submittedName>
        <fullName evidence="1">Uncharacterized protein</fullName>
    </submittedName>
</protein>
<dbReference type="RefSeq" id="WP_009181455.1">
    <property type="nucleotide sequence ID" value="NZ_CM001368.1"/>
</dbReference>
<dbReference type="eggNOG" id="ENOG50334H7">
    <property type="taxonomic scope" value="Bacteria"/>
</dbReference>